<feature type="transmembrane region" description="Helical" evidence="1">
    <location>
        <begin position="256"/>
        <end position="275"/>
    </location>
</feature>
<keyword evidence="4" id="KW-1185">Reference proteome</keyword>
<keyword evidence="1" id="KW-0812">Transmembrane</keyword>
<feature type="transmembrane region" description="Helical" evidence="1">
    <location>
        <begin position="106"/>
        <end position="127"/>
    </location>
</feature>
<dbReference type="EMBL" id="SOAY01000010">
    <property type="protein sequence ID" value="TDT46697.1"/>
    <property type="molecule type" value="Genomic_DNA"/>
</dbReference>
<evidence type="ECO:0000313" key="4">
    <source>
        <dbReference type="Proteomes" id="UP000294749"/>
    </source>
</evidence>
<dbReference type="AlphaFoldDB" id="A0A4R7K620"/>
<feature type="transmembrane region" description="Helical" evidence="1">
    <location>
        <begin position="176"/>
        <end position="200"/>
    </location>
</feature>
<accession>A0A4R7K620</accession>
<organism evidence="3 4">
    <name type="scientific">Maribacter spongiicola</name>
    <dbReference type="NCBI Taxonomy" id="1206753"/>
    <lineage>
        <taxon>Bacteria</taxon>
        <taxon>Pseudomonadati</taxon>
        <taxon>Bacteroidota</taxon>
        <taxon>Flavobacteriia</taxon>
        <taxon>Flavobacteriales</taxon>
        <taxon>Flavobacteriaceae</taxon>
        <taxon>Maribacter</taxon>
    </lineage>
</organism>
<evidence type="ECO:0000259" key="2">
    <source>
        <dbReference type="Pfam" id="PF02517"/>
    </source>
</evidence>
<dbReference type="Pfam" id="PF02517">
    <property type="entry name" value="Rce1-like"/>
    <property type="match status" value="1"/>
</dbReference>
<sequence>MFKLFSQKKSPTLSFRFITGDLMFAIRMINFLKKYEIWIFLALAPLLNFVITYLKSRGLIDFFPYTNGRFYALMFLLLFIVKITKGTDGIKNLFRPMLIWKVHPKWYLFGLLFAFSIGLLTLSIVAFYNGDMSILDFEIYIPTLKFTLFLLSWAFLGEVVWIGYAVRELSKIIKPFYASLIIGFVWSLWWLPSVFINVGVIENLPVWPLFLNMMGAAGMCTIVYAKTKSGLCVLVIQSMLNMSLVMLPISPDAGDNTYPIFAVLYFLIMLIFMYFMPPKINEASKELKSVY</sequence>
<keyword evidence="1" id="KW-0472">Membrane</keyword>
<feature type="transmembrane region" description="Helical" evidence="1">
    <location>
        <begin position="206"/>
        <end position="224"/>
    </location>
</feature>
<feature type="transmembrane region" description="Helical" evidence="1">
    <location>
        <begin position="37"/>
        <end position="56"/>
    </location>
</feature>
<protein>
    <recommendedName>
        <fullName evidence="2">CAAX prenyl protease 2/Lysostaphin resistance protein A-like domain-containing protein</fullName>
    </recommendedName>
</protein>
<comment type="caution">
    <text evidence="3">The sequence shown here is derived from an EMBL/GenBank/DDBJ whole genome shotgun (WGS) entry which is preliminary data.</text>
</comment>
<proteinExistence type="predicted"/>
<evidence type="ECO:0000313" key="3">
    <source>
        <dbReference type="EMBL" id="TDT46697.1"/>
    </source>
</evidence>
<keyword evidence="1" id="KW-1133">Transmembrane helix</keyword>
<feature type="transmembrane region" description="Helical" evidence="1">
    <location>
        <begin position="68"/>
        <end position="85"/>
    </location>
</feature>
<feature type="transmembrane region" description="Helical" evidence="1">
    <location>
        <begin position="139"/>
        <end position="164"/>
    </location>
</feature>
<evidence type="ECO:0000256" key="1">
    <source>
        <dbReference type="SAM" id="Phobius"/>
    </source>
</evidence>
<dbReference type="GO" id="GO:0004175">
    <property type="term" value="F:endopeptidase activity"/>
    <property type="evidence" value="ECO:0007669"/>
    <property type="project" value="UniProtKB-ARBA"/>
</dbReference>
<dbReference type="GO" id="GO:0080120">
    <property type="term" value="P:CAAX-box protein maturation"/>
    <property type="evidence" value="ECO:0007669"/>
    <property type="project" value="UniProtKB-ARBA"/>
</dbReference>
<reference evidence="3 4" key="1">
    <citation type="submission" date="2019-03" db="EMBL/GenBank/DDBJ databases">
        <title>Genomic Encyclopedia of Archaeal and Bacterial Type Strains, Phase II (KMG-II): from individual species to whole genera.</title>
        <authorList>
            <person name="Goeker M."/>
        </authorList>
    </citation>
    <scope>NUCLEOTIDE SEQUENCE [LARGE SCALE GENOMIC DNA]</scope>
    <source>
        <strain evidence="3 4">DSM 25233</strain>
    </source>
</reference>
<feature type="transmembrane region" description="Helical" evidence="1">
    <location>
        <begin position="231"/>
        <end position="250"/>
    </location>
</feature>
<gene>
    <name evidence="3" type="ORF">CLV90_0755</name>
</gene>
<dbReference type="Proteomes" id="UP000294749">
    <property type="component" value="Unassembled WGS sequence"/>
</dbReference>
<feature type="domain" description="CAAX prenyl protease 2/Lysostaphin resistance protein A-like" evidence="2">
    <location>
        <begin position="144"/>
        <end position="242"/>
    </location>
</feature>
<name>A0A4R7K620_9FLAO</name>
<dbReference type="InterPro" id="IPR003675">
    <property type="entry name" value="Rce1/LyrA-like_dom"/>
</dbReference>